<evidence type="ECO:0000313" key="2">
    <source>
        <dbReference type="Proteomes" id="UP000663929"/>
    </source>
</evidence>
<accession>A0A8A4THZ1</accession>
<reference evidence="1" key="1">
    <citation type="submission" date="2021-03" db="EMBL/GenBank/DDBJ databases">
        <title>Acanthopleuribacteraceae sp. M133.</title>
        <authorList>
            <person name="Wang G."/>
        </authorList>
    </citation>
    <scope>NUCLEOTIDE SEQUENCE</scope>
    <source>
        <strain evidence="1">M133</strain>
    </source>
</reference>
<dbReference type="KEGG" id="scor:J3U87_29145"/>
<keyword evidence="2" id="KW-1185">Reference proteome</keyword>
<gene>
    <name evidence="1" type="ORF">J3U87_29145</name>
</gene>
<dbReference type="Proteomes" id="UP000663929">
    <property type="component" value="Chromosome"/>
</dbReference>
<evidence type="ECO:0000313" key="1">
    <source>
        <dbReference type="EMBL" id="QTD49669.1"/>
    </source>
</evidence>
<sequence length="256" mass="28955">MVPPEGASIWAEFEGGDPQFPIWSGVWLARSNPGEQSEESKRLCHNPLCHDCEDAKDHASNPIDAAEHARFHDHPPYYCPRRLVLLKSETGHTIVCDDRDQEEFLKVLDRAGQGIHFQAHVKRDVQVANTKRRGTREAENGDQLDLATDIEDQRAKIEITDISRQTLRFDAWHDHEKITIQSNDKTRSRWQRLVFDTTKGREKVTIFGLGGTQTIVVDGTESRERIQIRDKAGSMIRMDGVSGILAVKAANKLLLG</sequence>
<dbReference type="AlphaFoldDB" id="A0A8A4THZ1"/>
<protein>
    <submittedName>
        <fullName evidence="1">Uncharacterized protein</fullName>
    </submittedName>
</protein>
<dbReference type="EMBL" id="CP071793">
    <property type="protein sequence ID" value="QTD49669.1"/>
    <property type="molecule type" value="Genomic_DNA"/>
</dbReference>
<proteinExistence type="predicted"/>
<name>A0A8A4THZ1_SULCO</name>
<organism evidence="1 2">
    <name type="scientific">Sulfidibacter corallicola</name>
    <dbReference type="NCBI Taxonomy" id="2818388"/>
    <lineage>
        <taxon>Bacteria</taxon>
        <taxon>Pseudomonadati</taxon>
        <taxon>Acidobacteriota</taxon>
        <taxon>Holophagae</taxon>
        <taxon>Acanthopleuribacterales</taxon>
        <taxon>Acanthopleuribacteraceae</taxon>
        <taxon>Sulfidibacter</taxon>
    </lineage>
</organism>